<feature type="compositionally biased region" description="Polar residues" evidence="1">
    <location>
        <begin position="18"/>
        <end position="28"/>
    </location>
</feature>
<dbReference type="EMBL" id="JAPWTJ010000175">
    <property type="protein sequence ID" value="KAJ8981601.1"/>
    <property type="molecule type" value="Genomic_DNA"/>
</dbReference>
<keyword evidence="3" id="KW-1185">Reference proteome</keyword>
<evidence type="ECO:0000313" key="2">
    <source>
        <dbReference type="EMBL" id="KAJ8981601.1"/>
    </source>
</evidence>
<evidence type="ECO:0000256" key="1">
    <source>
        <dbReference type="SAM" id="MobiDB-lite"/>
    </source>
</evidence>
<reference evidence="2" key="1">
    <citation type="journal article" date="2023" name="Insect Mol. Biol.">
        <title>Genome sequencing provides insights into the evolution of gene families encoding plant cell wall-degrading enzymes in longhorned beetles.</title>
        <authorList>
            <person name="Shin N.R."/>
            <person name="Okamura Y."/>
            <person name="Kirsch R."/>
            <person name="Pauchet Y."/>
        </authorList>
    </citation>
    <scope>NUCLEOTIDE SEQUENCE</scope>
    <source>
        <strain evidence="2">MMC_N1</strain>
    </source>
</reference>
<sequence length="76" mass="8655">MTFGESITLNYETAQLQPQISLPNQSKGKSIYDEDNHGKNEDPEKKSIPQSQINRVHFKIKIRVPAGLVEYLASWP</sequence>
<organism evidence="2 3">
    <name type="scientific">Molorchus minor</name>
    <dbReference type="NCBI Taxonomy" id="1323400"/>
    <lineage>
        <taxon>Eukaryota</taxon>
        <taxon>Metazoa</taxon>
        <taxon>Ecdysozoa</taxon>
        <taxon>Arthropoda</taxon>
        <taxon>Hexapoda</taxon>
        <taxon>Insecta</taxon>
        <taxon>Pterygota</taxon>
        <taxon>Neoptera</taxon>
        <taxon>Endopterygota</taxon>
        <taxon>Coleoptera</taxon>
        <taxon>Polyphaga</taxon>
        <taxon>Cucujiformia</taxon>
        <taxon>Chrysomeloidea</taxon>
        <taxon>Cerambycidae</taxon>
        <taxon>Lamiinae</taxon>
        <taxon>Monochamini</taxon>
        <taxon>Molorchus</taxon>
    </lineage>
</organism>
<dbReference type="Proteomes" id="UP001162164">
    <property type="component" value="Unassembled WGS sequence"/>
</dbReference>
<evidence type="ECO:0000313" key="3">
    <source>
        <dbReference type="Proteomes" id="UP001162164"/>
    </source>
</evidence>
<comment type="caution">
    <text evidence="2">The sequence shown here is derived from an EMBL/GenBank/DDBJ whole genome shotgun (WGS) entry which is preliminary data.</text>
</comment>
<proteinExistence type="predicted"/>
<protein>
    <submittedName>
        <fullName evidence="2">Uncharacterized protein</fullName>
    </submittedName>
</protein>
<feature type="compositionally biased region" description="Basic and acidic residues" evidence="1">
    <location>
        <begin position="30"/>
        <end position="47"/>
    </location>
</feature>
<accession>A0ABQ9JTK7</accession>
<name>A0ABQ9JTK7_9CUCU</name>
<gene>
    <name evidence="2" type="ORF">NQ317_011880</name>
</gene>
<feature type="region of interest" description="Disordered" evidence="1">
    <location>
        <begin position="18"/>
        <end position="50"/>
    </location>
</feature>